<dbReference type="GO" id="GO:0003676">
    <property type="term" value="F:nucleic acid binding"/>
    <property type="evidence" value="ECO:0007669"/>
    <property type="project" value="InterPro"/>
</dbReference>
<keyword evidence="8" id="KW-1185">Reference proteome</keyword>
<keyword evidence="1" id="KW-0479">Metal-binding</keyword>
<evidence type="ECO:0000256" key="4">
    <source>
        <dbReference type="ARBA" id="ARBA00074367"/>
    </source>
</evidence>
<evidence type="ECO:0000313" key="7">
    <source>
        <dbReference type="EMBL" id="KDR10432.1"/>
    </source>
</evidence>
<dbReference type="InterPro" id="IPR018253">
    <property type="entry name" value="DnaJ_domain_CS"/>
</dbReference>
<organism evidence="7 8">
    <name type="scientific">Zootermopsis nevadensis</name>
    <name type="common">Dampwood termite</name>
    <dbReference type="NCBI Taxonomy" id="136037"/>
    <lineage>
        <taxon>Eukaryota</taxon>
        <taxon>Metazoa</taxon>
        <taxon>Ecdysozoa</taxon>
        <taxon>Arthropoda</taxon>
        <taxon>Hexapoda</taxon>
        <taxon>Insecta</taxon>
        <taxon>Pterygota</taxon>
        <taxon>Neoptera</taxon>
        <taxon>Polyneoptera</taxon>
        <taxon>Dictyoptera</taxon>
        <taxon>Blattodea</taxon>
        <taxon>Blattoidea</taxon>
        <taxon>Termitoidae</taxon>
        <taxon>Termopsidae</taxon>
        <taxon>Zootermopsis</taxon>
    </lineage>
</organism>
<dbReference type="PROSITE" id="PS00636">
    <property type="entry name" value="DNAJ_1"/>
    <property type="match status" value="1"/>
</dbReference>
<dbReference type="FunCoup" id="A0A067QM26">
    <property type="interactions" value="1343"/>
</dbReference>
<dbReference type="InterPro" id="IPR054076">
    <property type="entry name" value="ZUO1-like_ZHD"/>
</dbReference>
<evidence type="ECO:0000256" key="2">
    <source>
        <dbReference type="ARBA" id="ARBA00022771"/>
    </source>
</evidence>
<feature type="domain" description="J" evidence="6">
    <location>
        <begin position="4"/>
        <end position="70"/>
    </location>
</feature>
<keyword evidence="3" id="KW-0862">Zinc</keyword>
<dbReference type="InterPro" id="IPR036869">
    <property type="entry name" value="J_dom_sf"/>
</dbReference>
<evidence type="ECO:0000256" key="1">
    <source>
        <dbReference type="ARBA" id="ARBA00022723"/>
    </source>
</evidence>
<dbReference type="OrthoDB" id="552049at2759"/>
<accession>A0A067QM26</accession>
<dbReference type="eggNOG" id="KOG0717">
    <property type="taxonomic scope" value="Eukaryota"/>
</dbReference>
<dbReference type="InterPro" id="IPR003604">
    <property type="entry name" value="Matrin/U1-like-C_Znf_C2H2"/>
</dbReference>
<evidence type="ECO:0000256" key="5">
    <source>
        <dbReference type="SAM" id="Coils"/>
    </source>
</evidence>
<dbReference type="PANTHER" id="PTHR44029:SF1">
    <property type="entry name" value="DNAJ HOMOLOG SUBFAMILY C MEMBER 21"/>
    <property type="match status" value="1"/>
</dbReference>
<dbReference type="EMBL" id="KK853162">
    <property type="protein sequence ID" value="KDR10432.1"/>
    <property type="molecule type" value="Genomic_DNA"/>
</dbReference>
<evidence type="ECO:0000259" key="6">
    <source>
        <dbReference type="PROSITE" id="PS50076"/>
    </source>
</evidence>
<evidence type="ECO:0000313" key="8">
    <source>
        <dbReference type="Proteomes" id="UP000027135"/>
    </source>
</evidence>
<proteinExistence type="predicted"/>
<dbReference type="InParanoid" id="A0A067QM26"/>
<evidence type="ECO:0000256" key="3">
    <source>
        <dbReference type="ARBA" id="ARBA00022833"/>
    </source>
</evidence>
<gene>
    <name evidence="7" type="ORF">L798_15453</name>
</gene>
<dbReference type="CDD" id="cd06257">
    <property type="entry name" value="DnaJ"/>
    <property type="match status" value="1"/>
</dbReference>
<dbReference type="Proteomes" id="UP000027135">
    <property type="component" value="Unassembled WGS sequence"/>
</dbReference>
<dbReference type="SMART" id="SM00355">
    <property type="entry name" value="ZnF_C2H2"/>
    <property type="match status" value="2"/>
</dbReference>
<dbReference type="InterPro" id="IPR022755">
    <property type="entry name" value="Znf_C2H2_jaz"/>
</dbReference>
<dbReference type="SUPFAM" id="SSF46565">
    <property type="entry name" value="Chaperone J-domain"/>
    <property type="match status" value="1"/>
</dbReference>
<dbReference type="InterPro" id="IPR001623">
    <property type="entry name" value="DnaJ_domain"/>
</dbReference>
<dbReference type="Gene3D" id="1.10.287.110">
    <property type="entry name" value="DnaJ domain"/>
    <property type="match status" value="1"/>
</dbReference>
<dbReference type="InterPro" id="IPR013087">
    <property type="entry name" value="Znf_C2H2_type"/>
</dbReference>
<dbReference type="Pfam" id="PF12171">
    <property type="entry name" value="zf-C2H2_jaz"/>
    <property type="match status" value="1"/>
</dbReference>
<dbReference type="AlphaFoldDB" id="A0A067QM26"/>
<dbReference type="Gene3D" id="3.30.160.60">
    <property type="entry name" value="Classic Zinc Finger"/>
    <property type="match status" value="1"/>
</dbReference>
<dbReference type="InterPro" id="IPR036236">
    <property type="entry name" value="Znf_C2H2_sf"/>
</dbReference>
<reference evidence="7 8" key="1">
    <citation type="journal article" date="2014" name="Nat. Commun.">
        <title>Molecular traces of alternative social organization in a termite genome.</title>
        <authorList>
            <person name="Terrapon N."/>
            <person name="Li C."/>
            <person name="Robertson H.M."/>
            <person name="Ji L."/>
            <person name="Meng X."/>
            <person name="Booth W."/>
            <person name="Chen Z."/>
            <person name="Childers C.P."/>
            <person name="Glastad K.M."/>
            <person name="Gokhale K."/>
            <person name="Gowin J."/>
            <person name="Gronenberg W."/>
            <person name="Hermansen R.A."/>
            <person name="Hu H."/>
            <person name="Hunt B.G."/>
            <person name="Huylmans A.K."/>
            <person name="Khalil S.M."/>
            <person name="Mitchell R.D."/>
            <person name="Munoz-Torres M.C."/>
            <person name="Mustard J.A."/>
            <person name="Pan H."/>
            <person name="Reese J.T."/>
            <person name="Scharf M.E."/>
            <person name="Sun F."/>
            <person name="Vogel H."/>
            <person name="Xiao J."/>
            <person name="Yang W."/>
            <person name="Yang Z."/>
            <person name="Yang Z."/>
            <person name="Zhou J."/>
            <person name="Zhu J."/>
            <person name="Brent C.S."/>
            <person name="Elsik C.G."/>
            <person name="Goodisman M.A."/>
            <person name="Liberles D.A."/>
            <person name="Roe R.M."/>
            <person name="Vargo E.L."/>
            <person name="Vilcinskas A."/>
            <person name="Wang J."/>
            <person name="Bornberg-Bauer E."/>
            <person name="Korb J."/>
            <person name="Zhang G."/>
            <person name="Liebig J."/>
        </authorList>
    </citation>
    <scope>NUCLEOTIDE SEQUENCE [LARGE SCALE GENOMIC DNA]</scope>
    <source>
        <tissue evidence="7">Whole organism</tissue>
    </source>
</reference>
<dbReference type="GO" id="GO:0005737">
    <property type="term" value="C:cytoplasm"/>
    <property type="evidence" value="ECO:0007669"/>
    <property type="project" value="TreeGrafter"/>
</dbReference>
<keyword evidence="2" id="KW-0863">Zinc-finger</keyword>
<dbReference type="FunFam" id="1.10.287.110:FF:000046">
    <property type="entry name" value="dnaJ homolog subfamily C member 21"/>
    <property type="match status" value="1"/>
</dbReference>
<feature type="coiled-coil region" evidence="5">
    <location>
        <begin position="226"/>
        <end position="253"/>
    </location>
</feature>
<dbReference type="STRING" id="136037.A0A067QM26"/>
<dbReference type="PRINTS" id="PR00625">
    <property type="entry name" value="JDOMAIN"/>
</dbReference>
<dbReference type="PANTHER" id="PTHR44029">
    <property type="entry name" value="DNAJ HOMOLOG SUBFAMILY C MEMBER 21"/>
    <property type="match status" value="1"/>
</dbReference>
<dbReference type="GO" id="GO:0008270">
    <property type="term" value="F:zinc ion binding"/>
    <property type="evidence" value="ECO:0007669"/>
    <property type="project" value="UniProtKB-KW"/>
</dbReference>
<name>A0A067QM26_ZOONE</name>
<dbReference type="Pfam" id="PF21884">
    <property type="entry name" value="ZUO1-like_ZHD"/>
    <property type="match status" value="1"/>
</dbReference>
<protein>
    <recommendedName>
        <fullName evidence="4">DnaJ homolog subfamily C member 21</fullName>
    </recommendedName>
</protein>
<sequence length="607" mass="70116">MMKCYYDVLGVPRDVSDEELKKSYRKLALKWHPDKNPDNVSEAREQFQLVQQAYEVLSDPHERSWYDSHRESILRGAGSDYKDDSLDVFHYFTPSCFKGYGDDDKGFYAVYREVFNKLAAEDSEYMTGDDSDFEAPSFGNSKSSYEDVVHPFYAYWQSYSTKKSYAWLDPYDIRDAPNRRVVRVVEKENKKIRDKARKQRNEEVRNLVAFVRKRDKRVQSHVKLLEERTAENAKKVEERRQKHLKERQEAMKNYKESEWTKFSNVEKELAAIEANLAAEFGDRDASSYGESESDREEELEAAVNSLYCVACNKVFKTERAFSNHENSRKHKESVEVLKASVLDEEEALAVSENKQSIEDSYGCLEITSLNEIPSDFDICSEIELEESEPLEVQSKKKIKKQNKIRVANICNVTDESTSDIEFHMSLGWSKKQRKKHCQMMQVQQRIASDINTEESGAENNIADSITTENLSEDFDVSAEKLKGRKAKVTRKDIKVDVSKEGKVNNRKEDADGMKEEGKSDDADYVKVKNKRAKGVKKKGTKDGNDVTDNIKDLNHCCVTCHSEFPSKNKLFDHLKKTGHSVFIPFLAETSTKERLDDRVKVKTKRSK</sequence>
<dbReference type="SMART" id="SM00271">
    <property type="entry name" value="DnaJ"/>
    <property type="match status" value="1"/>
</dbReference>
<dbReference type="Pfam" id="PF00226">
    <property type="entry name" value="DnaJ"/>
    <property type="match status" value="1"/>
</dbReference>
<dbReference type="SMART" id="SM00451">
    <property type="entry name" value="ZnF_U1"/>
    <property type="match status" value="1"/>
</dbReference>
<dbReference type="PROSITE" id="PS00028">
    <property type="entry name" value="ZINC_FINGER_C2H2_1"/>
    <property type="match status" value="2"/>
</dbReference>
<dbReference type="InterPro" id="IPR051964">
    <property type="entry name" value="Chaperone_stress_response"/>
</dbReference>
<dbReference type="PROSITE" id="PS50076">
    <property type="entry name" value="DNAJ_2"/>
    <property type="match status" value="1"/>
</dbReference>
<dbReference type="SUPFAM" id="SSF57667">
    <property type="entry name" value="beta-beta-alpha zinc fingers"/>
    <property type="match status" value="1"/>
</dbReference>
<keyword evidence="5" id="KW-0175">Coiled coil</keyword>